<proteinExistence type="inferred from homology"/>
<comment type="similarity">
    <text evidence="1">Belongs to the leucine-binding protein family.</text>
</comment>
<dbReference type="PANTHER" id="PTHR30483">
    <property type="entry name" value="LEUCINE-SPECIFIC-BINDING PROTEIN"/>
    <property type="match status" value="1"/>
</dbReference>
<dbReference type="Pfam" id="PF13458">
    <property type="entry name" value="Peripla_BP_6"/>
    <property type="match status" value="1"/>
</dbReference>
<evidence type="ECO:0000256" key="4">
    <source>
        <dbReference type="SAM" id="SignalP"/>
    </source>
</evidence>
<name>A0ABY4W958_9PROT</name>
<organism evidence="6 7">
    <name type="scientific">Sneathiella marina</name>
    <dbReference type="NCBI Taxonomy" id="2950108"/>
    <lineage>
        <taxon>Bacteria</taxon>
        <taxon>Pseudomonadati</taxon>
        <taxon>Pseudomonadota</taxon>
        <taxon>Alphaproteobacteria</taxon>
        <taxon>Sneathiellales</taxon>
        <taxon>Sneathiellaceae</taxon>
        <taxon>Sneathiella</taxon>
    </lineage>
</organism>
<dbReference type="Gene3D" id="3.40.50.2300">
    <property type="match status" value="2"/>
</dbReference>
<reference evidence="6" key="1">
    <citation type="submission" date="2022-06" db="EMBL/GenBank/DDBJ databases">
        <title>Sneathiella actinostolidae sp. nov., isolated from a sea anemonein the Western Pacific Ocean.</title>
        <authorList>
            <person name="Wei M.J."/>
        </authorList>
    </citation>
    <scope>NUCLEOTIDE SEQUENCE</scope>
    <source>
        <strain evidence="6">PHK-P5</strain>
    </source>
</reference>
<feature type="chain" id="PRO_5047469194" evidence="4">
    <location>
        <begin position="24"/>
        <end position="414"/>
    </location>
</feature>
<evidence type="ECO:0000256" key="1">
    <source>
        <dbReference type="ARBA" id="ARBA00010062"/>
    </source>
</evidence>
<dbReference type="EMBL" id="CP098747">
    <property type="protein sequence ID" value="USG62648.1"/>
    <property type="molecule type" value="Genomic_DNA"/>
</dbReference>
<dbReference type="InterPro" id="IPR051010">
    <property type="entry name" value="BCAA_transport"/>
</dbReference>
<sequence>MKIKSIILASAVVSAISAFSAQAADTIKIAFIDPLSGPFAATGTNGLREFEFAADTLVNAKGGVLGGQQFVIVPFDNKISPKESLVQLKRAIGEGIQYIAQGNSSGVANALTDAIKKHNKRNPDKPVLFLNYSAVDPALTNAKCNFWHFRFDANADIKMNALTDVIAQEDGIKKIYLIGQDYSFGKAVAAAAVKFLGEKRPDIEIVGNELHPIGKVKDFTPYATKIRASGADAVITGNWGADMVGLGKAIGDTGLDVPIYTYYAAKNGITKTIGASGKNKIRLVHEGNDNPPLNEEITAYYTGFKAKYPDMDITQYRIANTVGMLADAMEKAGSSDPVAVAKALEGMEFKTLNGDILTMRAEDHQAIQPIRISVHTDENVTFDADNSGFGLVTESTVTAADSALPSTCKMDRPS</sequence>
<protein>
    <submittedName>
        <fullName evidence="6">Branched-chain amino acid ABC transporter substrate-binding protein</fullName>
    </submittedName>
</protein>
<evidence type="ECO:0000259" key="5">
    <source>
        <dbReference type="Pfam" id="PF13458"/>
    </source>
</evidence>
<dbReference type="Proteomes" id="UP001056291">
    <property type="component" value="Chromosome"/>
</dbReference>
<dbReference type="InterPro" id="IPR028081">
    <property type="entry name" value="Leu-bd"/>
</dbReference>
<accession>A0ABY4W958</accession>
<feature type="domain" description="Leucine-binding protein" evidence="5">
    <location>
        <begin position="26"/>
        <end position="372"/>
    </location>
</feature>
<dbReference type="PANTHER" id="PTHR30483:SF6">
    <property type="entry name" value="PERIPLASMIC BINDING PROTEIN OF ABC TRANSPORTER FOR NATURAL AMINO ACIDS"/>
    <property type="match status" value="1"/>
</dbReference>
<keyword evidence="3" id="KW-0029">Amino-acid transport</keyword>
<keyword evidence="7" id="KW-1185">Reference proteome</keyword>
<dbReference type="InterPro" id="IPR028082">
    <property type="entry name" value="Peripla_BP_I"/>
</dbReference>
<evidence type="ECO:0000256" key="2">
    <source>
        <dbReference type="ARBA" id="ARBA00022729"/>
    </source>
</evidence>
<evidence type="ECO:0000313" key="6">
    <source>
        <dbReference type="EMBL" id="USG62648.1"/>
    </source>
</evidence>
<feature type="signal peptide" evidence="4">
    <location>
        <begin position="1"/>
        <end position="23"/>
    </location>
</feature>
<dbReference type="SUPFAM" id="SSF53822">
    <property type="entry name" value="Periplasmic binding protein-like I"/>
    <property type="match status" value="1"/>
</dbReference>
<gene>
    <name evidence="6" type="ORF">NBZ79_06615</name>
</gene>
<keyword evidence="3" id="KW-0813">Transport</keyword>
<dbReference type="CDD" id="cd06329">
    <property type="entry name" value="PBP1_SBP-like"/>
    <property type="match status" value="1"/>
</dbReference>
<evidence type="ECO:0000256" key="3">
    <source>
        <dbReference type="ARBA" id="ARBA00022970"/>
    </source>
</evidence>
<evidence type="ECO:0000313" key="7">
    <source>
        <dbReference type="Proteomes" id="UP001056291"/>
    </source>
</evidence>
<keyword evidence="2 4" id="KW-0732">Signal</keyword>